<dbReference type="InterPro" id="IPR057574">
    <property type="entry name" value="nSTAND_NTPase5_dom"/>
</dbReference>
<evidence type="ECO:0000313" key="3">
    <source>
        <dbReference type="Proteomes" id="UP000814385"/>
    </source>
</evidence>
<dbReference type="Proteomes" id="UP000814385">
    <property type="component" value="Unassembled WGS sequence"/>
</dbReference>
<dbReference type="EMBL" id="JABFUC010000010">
    <property type="protein sequence ID" value="MCG6658755.1"/>
    <property type="molecule type" value="Genomic_DNA"/>
</dbReference>
<dbReference type="Pfam" id="PF25199">
    <property type="entry name" value="nSTAND_NTPase5"/>
    <property type="match status" value="1"/>
</dbReference>
<name>A0ABS9PCD7_9GAMM</name>
<reference evidence="2 3" key="1">
    <citation type="submission" date="2020-05" db="EMBL/GenBank/DDBJ databases">
        <title>Comparative genomic analysis of denitrifying bacteria from Halomonas genus.</title>
        <authorList>
            <person name="Wang L."/>
            <person name="Shao Z."/>
        </authorList>
    </citation>
    <scope>NUCLEOTIDE SEQUENCE [LARGE SCALE GENOMIC DNA]</scope>
    <source>
        <strain evidence="2 3">A4</strain>
    </source>
</reference>
<protein>
    <submittedName>
        <fullName evidence="2">Cold-shock protein</fullName>
    </submittedName>
</protein>
<dbReference type="SUPFAM" id="SSF52540">
    <property type="entry name" value="P-loop containing nucleoside triphosphate hydrolases"/>
    <property type="match status" value="1"/>
</dbReference>
<sequence length="828" mass="94168">MSPHIKNALLNGRLVLLLGAGASKGCKNSLKDDPPLGWDLAKILAEEMGDEFEDGDDLSDVYAAAKRKLGSQVQSIFERHYKHCTPSNEYSELVKYPFFRIYSLNIDDGFEKAAYSINKRKFNVRKRNDNVVDPDQFYQTLDFIKLNGDVNNPSDGYIFSAQEYAKGSTNEPLWYNELARDYHRYTFIFIGTKLKEPLFSHQIEKYKAKTGSTDLKSYILIPSLSKMKKSALEASNIHHIEGTLKDLIDWLKSEFDTPPTGQDIVLNTRPELRLASSGSGGGGISLFSGVTPVSRAALALMESRSHDSEIREFYKGFKPSWFDILDEVPANLKGVKNFFTSVLQKNKPKPLELHVLFGTAGCGKTTALKQLALKLADEGGRNVYFLEEYKDNFKDLIRELDERNKSPYYLVIERIGDVAIQLSEVIKSALSDKAIFISSENPKIWNSRVKEHVEEFLTTSSDISHIAESDADLILEKLKQFGNWTRLAKMSAKNRKIEILKKSKKQLLIGLIEATSGEGYNKIIQKDYKAITCESEKALLLLTGLATTQRVPASESTLTRAMHSLDCNPNVHYVASRMDGIVAYENGKLTTRHRVYIERLFKLYVSQEDILSAIHAYIEAFSVYKFPIVKNISRNESTIYKHLVNARYLKRVLNNNEEKVLSVYKRFEKTFEHEGLFLMQYGLALRSFDKNEDAFEKLRVAFEAFPESPHIEHALAQQRIILACRTHDEVISMAHFSEAESVLNRLHSSNINAFDRYPIITLAEGHVKVMEHLSYISEAKVLAKQYHDQIRRLKNSHTSSRLDQAASSLAKFYIDGRWPEVPNEDSAI</sequence>
<comment type="caution">
    <text evidence="2">The sequence shown here is derived from an EMBL/GenBank/DDBJ whole genome shotgun (WGS) entry which is preliminary data.</text>
</comment>
<dbReference type="Pfam" id="PF13289">
    <property type="entry name" value="SIR2_2"/>
    <property type="match status" value="1"/>
</dbReference>
<keyword evidence="3" id="KW-1185">Reference proteome</keyword>
<dbReference type="RefSeq" id="WP_238977899.1">
    <property type="nucleotide sequence ID" value="NZ_JABFUC010000010.1"/>
</dbReference>
<proteinExistence type="predicted"/>
<evidence type="ECO:0000259" key="1">
    <source>
        <dbReference type="Pfam" id="PF25199"/>
    </source>
</evidence>
<accession>A0ABS9PCD7</accession>
<dbReference type="Gene3D" id="3.40.50.300">
    <property type="entry name" value="P-loop containing nucleotide triphosphate hydrolases"/>
    <property type="match status" value="1"/>
</dbReference>
<gene>
    <name evidence="2" type="ORF">HOP52_13425</name>
</gene>
<feature type="domain" description="Novel STAND NTPase 5" evidence="1">
    <location>
        <begin position="311"/>
        <end position="447"/>
    </location>
</feature>
<organism evidence="2 3">
    <name type="scientific">Billgrantia campisalis</name>
    <dbReference type="NCBI Taxonomy" id="74661"/>
    <lineage>
        <taxon>Bacteria</taxon>
        <taxon>Pseudomonadati</taxon>
        <taxon>Pseudomonadota</taxon>
        <taxon>Gammaproteobacteria</taxon>
        <taxon>Oceanospirillales</taxon>
        <taxon>Halomonadaceae</taxon>
        <taxon>Billgrantia</taxon>
    </lineage>
</organism>
<dbReference type="InterPro" id="IPR027417">
    <property type="entry name" value="P-loop_NTPase"/>
</dbReference>
<evidence type="ECO:0000313" key="2">
    <source>
        <dbReference type="EMBL" id="MCG6658755.1"/>
    </source>
</evidence>